<dbReference type="InParanoid" id="B7FT41"/>
<dbReference type="Gene3D" id="3.40.50.720">
    <property type="entry name" value="NAD(P)-binding Rossmann-like Domain"/>
    <property type="match status" value="1"/>
</dbReference>
<evidence type="ECO:0000313" key="3">
    <source>
        <dbReference type="EMBL" id="EEC50586.1"/>
    </source>
</evidence>
<evidence type="ECO:0000313" key="4">
    <source>
        <dbReference type="Proteomes" id="UP000000759"/>
    </source>
</evidence>
<protein>
    <recommendedName>
        <fullName evidence="2">Gfo/Idh/MocA-like oxidoreductase N-terminal domain-containing protein</fullName>
    </recommendedName>
</protein>
<evidence type="ECO:0000256" key="1">
    <source>
        <dbReference type="SAM" id="MobiDB-lite"/>
    </source>
</evidence>
<dbReference type="STRING" id="556484.B7FT41"/>
<accession>B7FT41</accession>
<sequence>MHRIGSRVNPQMASPMACLAPTDPRKLFRIGLVLFDISSPDRAVAAISNPVSNCIITSLVVLNPDDSHPSNGDETNRATDPEVPLPERESESKAWLERCNIVNGDSVALEYGSEGFQHVLDSDIHALYIIVPTDQQREYVLPAIKAGKHVLLNDPESTSYDDFFEQLNDARQNNKLVQFSTMFVHHHRVKTFLDCVLYEKFGKIETINAMLSVNYSDLHKVGVTLPLEAGQGCIRRLGRFCVLISALMLTRLGSRPVSARVKAIEYSEAGQPVSADCAVHFTENRILNFHVSYDANSPTRQVLEVRSRDRYATMTDFVIPHPDGLATYRIYDKEMNKMTGKLEVVRGEALDVPSGPPQDVMMWRRFCDLCRNIDSLGWQNNPATAGARELANVALQTKRILSTLETCLQHGVSHKDSVPVHACSVE</sequence>
<dbReference type="EMBL" id="CM000606">
    <property type="protein sequence ID" value="EEC50586.1"/>
    <property type="molecule type" value="Genomic_DNA"/>
</dbReference>
<gene>
    <name evidence="3" type="ORF">PHATRDRAFT_43685</name>
</gene>
<dbReference type="GeneID" id="7197233"/>
<feature type="region of interest" description="Disordered" evidence="1">
    <location>
        <begin position="66"/>
        <end position="91"/>
    </location>
</feature>
<dbReference type="PaxDb" id="2850-Phatr43685"/>
<dbReference type="AlphaFoldDB" id="B7FT41"/>
<dbReference type="PANTHER" id="PTHR46368">
    <property type="match status" value="1"/>
</dbReference>
<dbReference type="KEGG" id="pti:PHATRDRAFT_43685"/>
<dbReference type="HOGENOM" id="CLU_663019_0_0_1"/>
<reference evidence="4" key="2">
    <citation type="submission" date="2008-08" db="EMBL/GenBank/DDBJ databases">
        <authorList>
            <consortium name="Diatom Consortium"/>
            <person name="Grigoriev I."/>
            <person name="Grimwood J."/>
            <person name="Kuo A."/>
            <person name="Otillar R.P."/>
            <person name="Salamov A."/>
            <person name="Detter J.C."/>
            <person name="Lindquist E."/>
            <person name="Shapiro H."/>
            <person name="Lucas S."/>
            <person name="Glavina del Rio T."/>
            <person name="Pitluck S."/>
            <person name="Rokhsar D."/>
            <person name="Bowler C."/>
        </authorList>
    </citation>
    <scope>GENOME REANNOTATION</scope>
    <source>
        <strain evidence="4">CCAP 1055/1</strain>
    </source>
</reference>
<proteinExistence type="predicted"/>
<keyword evidence="4" id="KW-1185">Reference proteome</keyword>
<dbReference type="InterPro" id="IPR036291">
    <property type="entry name" value="NAD(P)-bd_dom_sf"/>
</dbReference>
<dbReference type="PANTHER" id="PTHR46368:SF4">
    <property type="entry name" value="OS10G0403700 PROTEIN"/>
    <property type="match status" value="1"/>
</dbReference>
<dbReference type="Pfam" id="PF01408">
    <property type="entry name" value="GFO_IDH_MocA"/>
    <property type="match status" value="1"/>
</dbReference>
<dbReference type="Gene3D" id="3.30.360.10">
    <property type="entry name" value="Dihydrodipicolinate Reductase, domain 2"/>
    <property type="match status" value="1"/>
</dbReference>
<dbReference type="SUPFAM" id="SSF51735">
    <property type="entry name" value="NAD(P)-binding Rossmann-fold domains"/>
    <property type="match status" value="1"/>
</dbReference>
<dbReference type="GO" id="GO:0000166">
    <property type="term" value="F:nucleotide binding"/>
    <property type="evidence" value="ECO:0007669"/>
    <property type="project" value="InterPro"/>
</dbReference>
<dbReference type="OrthoDB" id="37898at2759"/>
<feature type="compositionally biased region" description="Basic and acidic residues" evidence="1">
    <location>
        <begin position="74"/>
        <end position="91"/>
    </location>
</feature>
<feature type="domain" description="Gfo/Idh/MocA-like oxidoreductase N-terminal" evidence="2">
    <location>
        <begin position="116"/>
        <end position="178"/>
    </location>
</feature>
<name>B7FT41_PHATC</name>
<dbReference type="RefSeq" id="XP_002177772.1">
    <property type="nucleotide sequence ID" value="XM_002177736.1"/>
</dbReference>
<organism evidence="3 4">
    <name type="scientific">Phaeodactylum tricornutum (strain CCAP 1055/1)</name>
    <dbReference type="NCBI Taxonomy" id="556484"/>
    <lineage>
        <taxon>Eukaryota</taxon>
        <taxon>Sar</taxon>
        <taxon>Stramenopiles</taxon>
        <taxon>Ochrophyta</taxon>
        <taxon>Bacillariophyta</taxon>
        <taxon>Bacillariophyceae</taxon>
        <taxon>Bacillariophycidae</taxon>
        <taxon>Naviculales</taxon>
        <taxon>Phaeodactylaceae</taxon>
        <taxon>Phaeodactylum</taxon>
    </lineage>
</organism>
<evidence type="ECO:0000259" key="2">
    <source>
        <dbReference type="Pfam" id="PF01408"/>
    </source>
</evidence>
<dbReference type="Proteomes" id="UP000000759">
    <property type="component" value="Chromosome 2"/>
</dbReference>
<dbReference type="eggNOG" id="KOG2741">
    <property type="taxonomic scope" value="Eukaryota"/>
</dbReference>
<dbReference type="InterPro" id="IPR000683">
    <property type="entry name" value="Gfo/Idh/MocA-like_OxRdtase_N"/>
</dbReference>
<reference evidence="3 4" key="1">
    <citation type="journal article" date="2008" name="Nature">
        <title>The Phaeodactylum genome reveals the evolutionary history of diatom genomes.</title>
        <authorList>
            <person name="Bowler C."/>
            <person name="Allen A.E."/>
            <person name="Badger J.H."/>
            <person name="Grimwood J."/>
            <person name="Jabbari K."/>
            <person name="Kuo A."/>
            <person name="Maheswari U."/>
            <person name="Martens C."/>
            <person name="Maumus F."/>
            <person name="Otillar R.P."/>
            <person name="Rayko E."/>
            <person name="Salamov A."/>
            <person name="Vandepoele K."/>
            <person name="Beszteri B."/>
            <person name="Gruber A."/>
            <person name="Heijde M."/>
            <person name="Katinka M."/>
            <person name="Mock T."/>
            <person name="Valentin K."/>
            <person name="Verret F."/>
            <person name="Berges J.A."/>
            <person name="Brownlee C."/>
            <person name="Cadoret J.P."/>
            <person name="Chiovitti A."/>
            <person name="Choi C.J."/>
            <person name="Coesel S."/>
            <person name="De Martino A."/>
            <person name="Detter J.C."/>
            <person name="Durkin C."/>
            <person name="Falciatore A."/>
            <person name="Fournet J."/>
            <person name="Haruta M."/>
            <person name="Huysman M.J."/>
            <person name="Jenkins B.D."/>
            <person name="Jiroutova K."/>
            <person name="Jorgensen R.E."/>
            <person name="Joubert Y."/>
            <person name="Kaplan A."/>
            <person name="Kroger N."/>
            <person name="Kroth P.G."/>
            <person name="La Roche J."/>
            <person name="Lindquist E."/>
            <person name="Lommer M."/>
            <person name="Martin-Jezequel V."/>
            <person name="Lopez P.J."/>
            <person name="Lucas S."/>
            <person name="Mangogna M."/>
            <person name="McGinnis K."/>
            <person name="Medlin L.K."/>
            <person name="Montsant A."/>
            <person name="Oudot-Le Secq M.P."/>
            <person name="Napoli C."/>
            <person name="Obornik M."/>
            <person name="Parker M.S."/>
            <person name="Petit J.L."/>
            <person name="Porcel B.M."/>
            <person name="Poulsen N."/>
            <person name="Robison M."/>
            <person name="Rychlewski L."/>
            <person name="Rynearson T.A."/>
            <person name="Schmutz J."/>
            <person name="Shapiro H."/>
            <person name="Siaut M."/>
            <person name="Stanley M."/>
            <person name="Sussman M.R."/>
            <person name="Taylor A.R."/>
            <person name="Vardi A."/>
            <person name="von Dassow P."/>
            <person name="Vyverman W."/>
            <person name="Willis A."/>
            <person name="Wyrwicz L.S."/>
            <person name="Rokhsar D.S."/>
            <person name="Weissenbach J."/>
            <person name="Armbrust E.V."/>
            <person name="Green B.R."/>
            <person name="Van de Peer Y."/>
            <person name="Grigoriev I.V."/>
        </authorList>
    </citation>
    <scope>NUCLEOTIDE SEQUENCE [LARGE SCALE GENOMIC DNA]</scope>
    <source>
        <strain evidence="3 4">CCAP 1055/1</strain>
    </source>
</reference>